<dbReference type="CDD" id="cd06170">
    <property type="entry name" value="LuxR_C_like"/>
    <property type="match status" value="1"/>
</dbReference>
<sequence length="212" mass="24233">MKKILHVENHGIVRLAIRYLISEVESSFEFYEASSFGDAIQILEANPLDLLIMDVLIPQGDGFRMITRIREIQPDLPILVLTQLPEELYAIHYLKAGVSGFISKSASNNDIRDAIHAMMNVGGFMSKRTQRQLINNSFEKKGHSNPLETLSQRELEVMEMLLDSRWTKEIAQTLHITESSVSTYKARIFEKLKVVSMIELYIKVENIKNTGH</sequence>
<keyword evidence="1 5" id="KW-0597">Phosphoprotein</keyword>
<name>A0A9E8NGJ1_9BACT</name>
<dbReference type="PRINTS" id="PR00038">
    <property type="entry name" value="HTHLUXR"/>
</dbReference>
<organism evidence="8 9">
    <name type="scientific">Dyadobacter pollutisoli</name>
    <dbReference type="NCBI Taxonomy" id="2910158"/>
    <lineage>
        <taxon>Bacteria</taxon>
        <taxon>Pseudomonadati</taxon>
        <taxon>Bacteroidota</taxon>
        <taxon>Cytophagia</taxon>
        <taxon>Cytophagales</taxon>
        <taxon>Spirosomataceae</taxon>
        <taxon>Dyadobacter</taxon>
    </lineage>
</organism>
<feature type="domain" description="Response regulatory" evidence="7">
    <location>
        <begin position="3"/>
        <end position="119"/>
    </location>
</feature>
<dbReference type="InterPro" id="IPR016032">
    <property type="entry name" value="Sig_transdc_resp-reg_C-effctor"/>
</dbReference>
<dbReference type="InterPro" id="IPR039420">
    <property type="entry name" value="WalR-like"/>
</dbReference>
<dbReference type="SMART" id="SM00421">
    <property type="entry name" value="HTH_LUXR"/>
    <property type="match status" value="1"/>
</dbReference>
<dbReference type="SUPFAM" id="SSF52172">
    <property type="entry name" value="CheY-like"/>
    <property type="match status" value="1"/>
</dbReference>
<dbReference type="GO" id="GO:0006355">
    <property type="term" value="P:regulation of DNA-templated transcription"/>
    <property type="evidence" value="ECO:0007669"/>
    <property type="project" value="InterPro"/>
</dbReference>
<dbReference type="EMBL" id="CP112998">
    <property type="protein sequence ID" value="WAC14556.1"/>
    <property type="molecule type" value="Genomic_DNA"/>
</dbReference>
<dbReference type="PANTHER" id="PTHR43214">
    <property type="entry name" value="TWO-COMPONENT RESPONSE REGULATOR"/>
    <property type="match status" value="1"/>
</dbReference>
<dbReference type="InterPro" id="IPR011006">
    <property type="entry name" value="CheY-like_superfamily"/>
</dbReference>
<evidence type="ECO:0000256" key="4">
    <source>
        <dbReference type="ARBA" id="ARBA00023163"/>
    </source>
</evidence>
<evidence type="ECO:0000259" key="7">
    <source>
        <dbReference type="PROSITE" id="PS50110"/>
    </source>
</evidence>
<dbReference type="PROSITE" id="PS50043">
    <property type="entry name" value="HTH_LUXR_2"/>
    <property type="match status" value="1"/>
</dbReference>
<evidence type="ECO:0000259" key="6">
    <source>
        <dbReference type="PROSITE" id="PS50043"/>
    </source>
</evidence>
<keyword evidence="3" id="KW-0238">DNA-binding</keyword>
<dbReference type="SUPFAM" id="SSF46894">
    <property type="entry name" value="C-terminal effector domain of the bipartite response regulators"/>
    <property type="match status" value="1"/>
</dbReference>
<keyword evidence="4" id="KW-0804">Transcription</keyword>
<feature type="modified residue" description="4-aspartylphosphate" evidence="5">
    <location>
        <position position="54"/>
    </location>
</feature>
<dbReference type="PANTHER" id="PTHR43214:SF41">
    <property type="entry name" value="NITRATE_NITRITE RESPONSE REGULATOR PROTEIN NARP"/>
    <property type="match status" value="1"/>
</dbReference>
<protein>
    <submittedName>
        <fullName evidence="8">Response regulator transcription factor</fullName>
    </submittedName>
</protein>
<dbReference type="Gene3D" id="3.40.50.2300">
    <property type="match status" value="1"/>
</dbReference>
<dbReference type="GO" id="GO:0003677">
    <property type="term" value="F:DNA binding"/>
    <property type="evidence" value="ECO:0007669"/>
    <property type="project" value="UniProtKB-KW"/>
</dbReference>
<accession>A0A9E8NGJ1</accession>
<evidence type="ECO:0000256" key="2">
    <source>
        <dbReference type="ARBA" id="ARBA00023015"/>
    </source>
</evidence>
<dbReference type="Pfam" id="PF00196">
    <property type="entry name" value="GerE"/>
    <property type="match status" value="1"/>
</dbReference>
<evidence type="ECO:0000256" key="5">
    <source>
        <dbReference type="PROSITE-ProRule" id="PRU00169"/>
    </source>
</evidence>
<dbReference type="GO" id="GO:0000160">
    <property type="term" value="P:phosphorelay signal transduction system"/>
    <property type="evidence" value="ECO:0007669"/>
    <property type="project" value="InterPro"/>
</dbReference>
<evidence type="ECO:0000313" key="9">
    <source>
        <dbReference type="Proteomes" id="UP001164653"/>
    </source>
</evidence>
<evidence type="ECO:0000256" key="3">
    <source>
        <dbReference type="ARBA" id="ARBA00023125"/>
    </source>
</evidence>
<gene>
    <name evidence="8" type="ORF">ON006_11470</name>
</gene>
<dbReference type="KEGG" id="dpf:ON006_11470"/>
<keyword evidence="9" id="KW-1185">Reference proteome</keyword>
<reference evidence="8" key="1">
    <citation type="submission" date="2022-11" db="EMBL/GenBank/DDBJ databases">
        <title>Dyadobacter pollutisoli sp. nov., isolated from plastic dumped soil.</title>
        <authorList>
            <person name="Kim J.M."/>
            <person name="Kim K.R."/>
            <person name="Lee J.K."/>
            <person name="Hao L."/>
            <person name="Jeon C.O."/>
        </authorList>
    </citation>
    <scope>NUCLEOTIDE SEQUENCE</scope>
    <source>
        <strain evidence="8">U1</strain>
    </source>
</reference>
<evidence type="ECO:0000256" key="1">
    <source>
        <dbReference type="ARBA" id="ARBA00022553"/>
    </source>
</evidence>
<proteinExistence type="predicted"/>
<dbReference type="InterPro" id="IPR058245">
    <property type="entry name" value="NreC/VraR/RcsB-like_REC"/>
</dbReference>
<dbReference type="InterPro" id="IPR001789">
    <property type="entry name" value="Sig_transdc_resp-reg_receiver"/>
</dbReference>
<dbReference type="AlphaFoldDB" id="A0A9E8NGJ1"/>
<dbReference type="CDD" id="cd17535">
    <property type="entry name" value="REC_NarL-like"/>
    <property type="match status" value="1"/>
</dbReference>
<dbReference type="InterPro" id="IPR000792">
    <property type="entry name" value="Tscrpt_reg_LuxR_C"/>
</dbReference>
<dbReference type="RefSeq" id="WP_244819925.1">
    <property type="nucleotide sequence ID" value="NZ_CP112998.1"/>
</dbReference>
<feature type="domain" description="HTH luxR-type" evidence="6">
    <location>
        <begin position="143"/>
        <end position="208"/>
    </location>
</feature>
<dbReference type="Pfam" id="PF00072">
    <property type="entry name" value="Response_reg"/>
    <property type="match status" value="1"/>
</dbReference>
<evidence type="ECO:0000313" key="8">
    <source>
        <dbReference type="EMBL" id="WAC14556.1"/>
    </source>
</evidence>
<keyword evidence="2" id="KW-0805">Transcription regulation</keyword>
<dbReference type="PROSITE" id="PS50110">
    <property type="entry name" value="RESPONSE_REGULATORY"/>
    <property type="match status" value="1"/>
</dbReference>
<dbReference type="Proteomes" id="UP001164653">
    <property type="component" value="Chromosome"/>
</dbReference>
<dbReference type="SMART" id="SM00448">
    <property type="entry name" value="REC"/>
    <property type="match status" value="1"/>
</dbReference>